<feature type="compositionally biased region" description="Pro residues" evidence="1">
    <location>
        <begin position="77"/>
        <end position="88"/>
    </location>
</feature>
<evidence type="ECO:0000313" key="3">
    <source>
        <dbReference type="WBParaSite" id="PSU_v2.g17087.t1"/>
    </source>
</evidence>
<name>A0A914YCD8_9BILA</name>
<protein>
    <submittedName>
        <fullName evidence="3">Uncharacterized protein</fullName>
    </submittedName>
</protein>
<evidence type="ECO:0000313" key="2">
    <source>
        <dbReference type="Proteomes" id="UP000887577"/>
    </source>
</evidence>
<keyword evidence="2" id="KW-1185">Reference proteome</keyword>
<dbReference type="AlphaFoldDB" id="A0A914YCD8"/>
<proteinExistence type="predicted"/>
<evidence type="ECO:0000256" key="1">
    <source>
        <dbReference type="SAM" id="MobiDB-lite"/>
    </source>
</evidence>
<feature type="region of interest" description="Disordered" evidence="1">
    <location>
        <begin position="28"/>
        <end position="88"/>
    </location>
</feature>
<dbReference type="Proteomes" id="UP000887577">
    <property type="component" value="Unplaced"/>
</dbReference>
<sequence length="420" mass="46518">MSSYTRFVNPDTGLEIFMQVPAAAAAAAGPSTNTGAAVPQPIAPSTAVTAGPPLNAAAVPQTAENQTSTEAEADPDAPSPGVVPEPPKAPSAFLESFKKVCPYPDIVAAAAGTPIVSNAWLHDNYRPSLSESSSNFSCYAPEDGPVDMHTNAVVNLDILEDMERLNAACANSEVCRMVFRPHRVDIKMDTREAVNFPSGVTHLTDFFVTEDVIMVDPRLWTEFTRNTSLIHVSGTLYPAELRRFVDALENVKTLNFLNQQFLRAGSLVDFSRFIRPNITQFMFDSRYTSNSSFIENVMALYGDLFMRKRNHRPCFEKLLLVVTDFCQRKAFATQVERLADMLIDESSRAAVLTTMPADDNVVETLLSQDFKRARPGYLQNADKKYEKFDYWRSCINGKTITIGFRDPAFAPMSEDHAAHF</sequence>
<dbReference type="WBParaSite" id="PSU_v2.g17087.t1">
    <property type="protein sequence ID" value="PSU_v2.g17087.t1"/>
    <property type="gene ID" value="PSU_v2.g17087"/>
</dbReference>
<accession>A0A914YCD8</accession>
<reference evidence="3" key="1">
    <citation type="submission" date="2022-11" db="UniProtKB">
        <authorList>
            <consortium name="WormBaseParasite"/>
        </authorList>
    </citation>
    <scope>IDENTIFICATION</scope>
</reference>
<organism evidence="2 3">
    <name type="scientific">Panagrolaimus superbus</name>
    <dbReference type="NCBI Taxonomy" id="310955"/>
    <lineage>
        <taxon>Eukaryota</taxon>
        <taxon>Metazoa</taxon>
        <taxon>Ecdysozoa</taxon>
        <taxon>Nematoda</taxon>
        <taxon>Chromadorea</taxon>
        <taxon>Rhabditida</taxon>
        <taxon>Tylenchina</taxon>
        <taxon>Panagrolaimomorpha</taxon>
        <taxon>Panagrolaimoidea</taxon>
        <taxon>Panagrolaimidae</taxon>
        <taxon>Panagrolaimus</taxon>
    </lineage>
</organism>